<evidence type="ECO:0000313" key="1">
    <source>
        <dbReference type="EMBL" id="CAG8597782.1"/>
    </source>
</evidence>
<sequence length="103" mass="11737">MENQGSSVNTKVPFDVTEITTDDINMKDIVITFTQSSDKTEKMIGINKSQIITLALNLLSTNSFIRRIYYSHLWLSLSPKVSRRVSLERSKNKRQANMSELGL</sequence>
<comment type="caution">
    <text evidence="1">The sequence shown here is derived from an EMBL/GenBank/DDBJ whole genome shotgun (WGS) entry which is preliminary data.</text>
</comment>
<evidence type="ECO:0000313" key="2">
    <source>
        <dbReference type="Proteomes" id="UP000789375"/>
    </source>
</evidence>
<dbReference type="Proteomes" id="UP000789375">
    <property type="component" value="Unassembled WGS sequence"/>
</dbReference>
<gene>
    <name evidence="1" type="ORF">FMOSSE_LOCUS8782</name>
</gene>
<protein>
    <submittedName>
        <fullName evidence="1">6679_t:CDS:1</fullName>
    </submittedName>
</protein>
<keyword evidence="2" id="KW-1185">Reference proteome</keyword>
<dbReference type="AlphaFoldDB" id="A0A9N9GB66"/>
<dbReference type="EMBL" id="CAJVPP010002371">
    <property type="protein sequence ID" value="CAG8597782.1"/>
    <property type="molecule type" value="Genomic_DNA"/>
</dbReference>
<name>A0A9N9GB66_FUNMO</name>
<reference evidence="1" key="1">
    <citation type="submission" date="2021-06" db="EMBL/GenBank/DDBJ databases">
        <authorList>
            <person name="Kallberg Y."/>
            <person name="Tangrot J."/>
            <person name="Rosling A."/>
        </authorList>
    </citation>
    <scope>NUCLEOTIDE SEQUENCE</scope>
    <source>
        <strain evidence="1">87-6 pot B 2015</strain>
    </source>
</reference>
<proteinExistence type="predicted"/>
<accession>A0A9N9GB66</accession>
<organism evidence="1 2">
    <name type="scientific">Funneliformis mosseae</name>
    <name type="common">Endomycorrhizal fungus</name>
    <name type="synonym">Glomus mosseae</name>
    <dbReference type="NCBI Taxonomy" id="27381"/>
    <lineage>
        <taxon>Eukaryota</taxon>
        <taxon>Fungi</taxon>
        <taxon>Fungi incertae sedis</taxon>
        <taxon>Mucoromycota</taxon>
        <taxon>Glomeromycotina</taxon>
        <taxon>Glomeromycetes</taxon>
        <taxon>Glomerales</taxon>
        <taxon>Glomeraceae</taxon>
        <taxon>Funneliformis</taxon>
    </lineage>
</organism>